<evidence type="ECO:0000313" key="1">
    <source>
        <dbReference type="EMBL" id="OPJ64434.1"/>
    </source>
</evidence>
<name>A0A1V4IXE4_9CLOT</name>
<accession>A0A1V4IXE4</accession>
<gene>
    <name evidence="1" type="ORF">CLORY_06280</name>
</gene>
<dbReference type="AlphaFoldDB" id="A0A1V4IXE4"/>
<organism evidence="1 2">
    <name type="scientific">Clostridium oryzae</name>
    <dbReference type="NCBI Taxonomy" id="1450648"/>
    <lineage>
        <taxon>Bacteria</taxon>
        <taxon>Bacillati</taxon>
        <taxon>Bacillota</taxon>
        <taxon>Clostridia</taxon>
        <taxon>Eubacteriales</taxon>
        <taxon>Clostridiaceae</taxon>
        <taxon>Clostridium</taxon>
    </lineage>
</organism>
<proteinExistence type="predicted"/>
<dbReference type="STRING" id="1450648.CLORY_06280"/>
<protein>
    <recommendedName>
        <fullName evidence="3">STAS/SEC14 domain-containing protein</fullName>
    </recommendedName>
</protein>
<dbReference type="OrthoDB" id="2047045at2"/>
<sequence>MMEIKDPQGLYEIKVDLERRIVYENHFKGLFTIEALQRMDKDYKEKVIPALGGKKWAKYCDMRNYQLSNIVDEMNTHLQYCIDHGLEHAALIVESAVVKMQMNRTGRNTPVPPNAFTDEKEADAWLKSVGH</sequence>
<evidence type="ECO:0008006" key="3">
    <source>
        <dbReference type="Google" id="ProtNLM"/>
    </source>
</evidence>
<dbReference type="RefSeq" id="WP_079422084.1">
    <property type="nucleotide sequence ID" value="NZ_MZGV01000004.1"/>
</dbReference>
<keyword evidence="2" id="KW-1185">Reference proteome</keyword>
<reference evidence="1 2" key="1">
    <citation type="submission" date="2017-03" db="EMBL/GenBank/DDBJ databases">
        <title>Genome sequence of Clostridium oryzae DSM 28571.</title>
        <authorList>
            <person name="Poehlein A."/>
            <person name="Daniel R."/>
        </authorList>
    </citation>
    <scope>NUCLEOTIDE SEQUENCE [LARGE SCALE GENOMIC DNA]</scope>
    <source>
        <strain evidence="1 2">DSM 28571</strain>
    </source>
</reference>
<comment type="caution">
    <text evidence="1">The sequence shown here is derived from an EMBL/GenBank/DDBJ whole genome shotgun (WGS) entry which is preliminary data.</text>
</comment>
<dbReference type="EMBL" id="MZGV01000004">
    <property type="protein sequence ID" value="OPJ64434.1"/>
    <property type="molecule type" value="Genomic_DNA"/>
</dbReference>
<evidence type="ECO:0000313" key="2">
    <source>
        <dbReference type="Proteomes" id="UP000190080"/>
    </source>
</evidence>
<dbReference type="Proteomes" id="UP000190080">
    <property type="component" value="Unassembled WGS sequence"/>
</dbReference>